<dbReference type="InterPro" id="IPR001401">
    <property type="entry name" value="Dynamin_GTPase"/>
</dbReference>
<keyword evidence="1" id="KW-0547">Nucleotide-binding</keyword>
<dbReference type="InterPro" id="IPR022812">
    <property type="entry name" value="Dynamin"/>
</dbReference>
<dbReference type="PROSITE" id="PS51388">
    <property type="entry name" value="GED"/>
    <property type="match status" value="1"/>
</dbReference>
<protein>
    <recommendedName>
        <fullName evidence="4">GED domain-containing protein</fullName>
    </recommendedName>
</protein>
<dbReference type="GO" id="GO:0005739">
    <property type="term" value="C:mitochondrion"/>
    <property type="evidence" value="ECO:0007669"/>
    <property type="project" value="TreeGrafter"/>
</dbReference>
<dbReference type="SUPFAM" id="SSF52540">
    <property type="entry name" value="P-loop containing nucleoside triphosphate hydrolases"/>
    <property type="match status" value="1"/>
</dbReference>
<evidence type="ECO:0000256" key="3">
    <source>
        <dbReference type="SAM" id="MobiDB-lite"/>
    </source>
</evidence>
<dbReference type="GO" id="GO:0048312">
    <property type="term" value="P:intracellular distribution of mitochondria"/>
    <property type="evidence" value="ECO:0007669"/>
    <property type="project" value="TreeGrafter"/>
</dbReference>
<feature type="compositionally biased region" description="Acidic residues" evidence="3">
    <location>
        <begin position="381"/>
        <end position="405"/>
    </location>
</feature>
<dbReference type="SMART" id="SM00053">
    <property type="entry name" value="DYNc"/>
    <property type="match status" value="1"/>
</dbReference>
<dbReference type="GO" id="GO:0005874">
    <property type="term" value="C:microtubule"/>
    <property type="evidence" value="ECO:0007669"/>
    <property type="project" value="TreeGrafter"/>
</dbReference>
<dbReference type="PANTHER" id="PTHR11566">
    <property type="entry name" value="DYNAMIN"/>
    <property type="match status" value="1"/>
</dbReference>
<sequence length="658" mass="73137">MGQLDGEPVALQSKDHRDLLDVIDSLRSQGFGRYVDLPLSSALEAISGMSFPAKDNLCTRFATELILRRTPTTGLDVSIIRGSERTGKRKVRVKKPLLFKCTEKAKAVMGLNGNSKAFSTDILRVELSGPSQPHLTLVDLPGLFLAGNKDQTEEDAAIVEALVSKSDFALQQVTRHARAQDPEGTRTLGLITKPDTMDEGSDNERFYIELAQNKDVQFRLGWHVLRNRTYAERDTSTAARDAAETAFFFLRLGVAALRVRLSHVLCDQILGQLPSVLDDVTKGLNDCKNTLARLGTARSTIVEQRRYLLKVSAEFSDLTKAAIDGIYTHAFFSGPKTRRLRAVIQNTLADFAEETRLRGHARTIVDKEVSPKDSGPRDLVPEDSETEDFEAEYPEPEDYEDEDCDNVPPSISRSEYIKDVKRLMQETRGRELSGTYNPLIDMVLGLQERVIAAAAETIDSILRYVADGETAEALLDRVLNPTMEDIKKQLSGKVDEILEPNMSGHPITYNHYLTDNVQKVQSQRKSNELGSKKYKINTQKLLDAVMSEVEPDMDTYSCTMAIDMMEAYYKVALKTVVDSISTLAIERCLVQKLPSILSSEIVFDLSDEEVKHITAESSESAAERAQATEKLAVLENAMVDLKRLKMHGGQIVNGSNGV</sequence>
<comment type="caution">
    <text evidence="5">The sequence shown here is derived from an EMBL/GenBank/DDBJ whole genome shotgun (WGS) entry which is preliminary data.</text>
</comment>
<proteinExistence type="predicted"/>
<dbReference type="Pfam" id="PF01031">
    <property type="entry name" value="Dynamin_M"/>
    <property type="match status" value="1"/>
</dbReference>
<dbReference type="GO" id="GO:0000266">
    <property type="term" value="P:mitochondrial fission"/>
    <property type="evidence" value="ECO:0007669"/>
    <property type="project" value="TreeGrafter"/>
</dbReference>
<dbReference type="GO" id="GO:0008017">
    <property type="term" value="F:microtubule binding"/>
    <property type="evidence" value="ECO:0007669"/>
    <property type="project" value="TreeGrafter"/>
</dbReference>
<dbReference type="Pfam" id="PF00350">
    <property type="entry name" value="Dynamin_N"/>
    <property type="match status" value="1"/>
</dbReference>
<dbReference type="EMBL" id="MU860216">
    <property type="protein sequence ID" value="KAK4236071.1"/>
    <property type="molecule type" value="Genomic_DNA"/>
</dbReference>
<name>A0AAN7H5J7_9PEZI</name>
<dbReference type="Gene3D" id="3.40.50.300">
    <property type="entry name" value="P-loop containing nucleotide triphosphate hydrolases"/>
    <property type="match status" value="1"/>
</dbReference>
<dbReference type="PANTHER" id="PTHR11566:SF149">
    <property type="entry name" value="GTPASE, PUTATIVE (AFU_ORTHOLOGUE AFUA_6G11890)-RELATED"/>
    <property type="match status" value="1"/>
</dbReference>
<evidence type="ECO:0000313" key="6">
    <source>
        <dbReference type="Proteomes" id="UP001303760"/>
    </source>
</evidence>
<keyword evidence="2" id="KW-0342">GTP-binding</keyword>
<feature type="domain" description="GED" evidence="4">
    <location>
        <begin position="558"/>
        <end position="649"/>
    </location>
</feature>
<reference evidence="5" key="2">
    <citation type="submission" date="2023-05" db="EMBL/GenBank/DDBJ databases">
        <authorList>
            <consortium name="Lawrence Berkeley National Laboratory"/>
            <person name="Steindorff A."/>
            <person name="Hensen N."/>
            <person name="Bonometti L."/>
            <person name="Westerberg I."/>
            <person name="Brannstrom I.O."/>
            <person name="Guillou S."/>
            <person name="Cros-Aarteil S."/>
            <person name="Calhoun S."/>
            <person name="Haridas S."/>
            <person name="Kuo A."/>
            <person name="Mondo S."/>
            <person name="Pangilinan J."/>
            <person name="Riley R."/>
            <person name="Labutti K."/>
            <person name="Andreopoulos B."/>
            <person name="Lipzen A."/>
            <person name="Chen C."/>
            <person name="Yanf M."/>
            <person name="Daum C."/>
            <person name="Ng V."/>
            <person name="Clum A."/>
            <person name="Ohm R."/>
            <person name="Martin F."/>
            <person name="Silar P."/>
            <person name="Natvig D."/>
            <person name="Lalanne C."/>
            <person name="Gautier V."/>
            <person name="Ament-Velasquez S.L."/>
            <person name="Kruys A."/>
            <person name="Hutchinson M.I."/>
            <person name="Powell A.J."/>
            <person name="Barry K."/>
            <person name="Miller A.N."/>
            <person name="Grigoriev I.V."/>
            <person name="Debuchy R."/>
            <person name="Gladieux P."/>
            <person name="Thoren M.H."/>
            <person name="Johannesson H."/>
        </authorList>
    </citation>
    <scope>NUCLEOTIDE SEQUENCE</scope>
    <source>
        <strain evidence="5">CBS 532.94</strain>
    </source>
</reference>
<dbReference type="Proteomes" id="UP001303760">
    <property type="component" value="Unassembled WGS sequence"/>
</dbReference>
<evidence type="ECO:0000313" key="5">
    <source>
        <dbReference type="EMBL" id="KAK4236071.1"/>
    </source>
</evidence>
<gene>
    <name evidence="5" type="ORF">C8A03DRAFT_45878</name>
</gene>
<dbReference type="GO" id="GO:0016020">
    <property type="term" value="C:membrane"/>
    <property type="evidence" value="ECO:0007669"/>
    <property type="project" value="TreeGrafter"/>
</dbReference>
<dbReference type="GO" id="GO:0016559">
    <property type="term" value="P:peroxisome fission"/>
    <property type="evidence" value="ECO:0007669"/>
    <property type="project" value="TreeGrafter"/>
</dbReference>
<reference evidence="5" key="1">
    <citation type="journal article" date="2023" name="Mol. Phylogenet. Evol.">
        <title>Genome-scale phylogeny and comparative genomics of the fungal order Sordariales.</title>
        <authorList>
            <person name="Hensen N."/>
            <person name="Bonometti L."/>
            <person name="Westerberg I."/>
            <person name="Brannstrom I.O."/>
            <person name="Guillou S."/>
            <person name="Cros-Aarteil S."/>
            <person name="Calhoun S."/>
            <person name="Haridas S."/>
            <person name="Kuo A."/>
            <person name="Mondo S."/>
            <person name="Pangilinan J."/>
            <person name="Riley R."/>
            <person name="LaButti K."/>
            <person name="Andreopoulos B."/>
            <person name="Lipzen A."/>
            <person name="Chen C."/>
            <person name="Yan M."/>
            <person name="Daum C."/>
            <person name="Ng V."/>
            <person name="Clum A."/>
            <person name="Steindorff A."/>
            <person name="Ohm R.A."/>
            <person name="Martin F."/>
            <person name="Silar P."/>
            <person name="Natvig D.O."/>
            <person name="Lalanne C."/>
            <person name="Gautier V."/>
            <person name="Ament-Velasquez S.L."/>
            <person name="Kruys A."/>
            <person name="Hutchinson M.I."/>
            <person name="Powell A.J."/>
            <person name="Barry K."/>
            <person name="Miller A.N."/>
            <person name="Grigoriev I.V."/>
            <person name="Debuchy R."/>
            <person name="Gladieux P."/>
            <person name="Hiltunen Thoren M."/>
            <person name="Johannesson H."/>
        </authorList>
    </citation>
    <scope>NUCLEOTIDE SEQUENCE</scope>
    <source>
        <strain evidence="5">CBS 532.94</strain>
    </source>
</reference>
<accession>A0AAN7H5J7</accession>
<organism evidence="5 6">
    <name type="scientific">Achaetomium macrosporum</name>
    <dbReference type="NCBI Taxonomy" id="79813"/>
    <lineage>
        <taxon>Eukaryota</taxon>
        <taxon>Fungi</taxon>
        <taxon>Dikarya</taxon>
        <taxon>Ascomycota</taxon>
        <taxon>Pezizomycotina</taxon>
        <taxon>Sordariomycetes</taxon>
        <taxon>Sordariomycetidae</taxon>
        <taxon>Sordariales</taxon>
        <taxon>Chaetomiaceae</taxon>
        <taxon>Achaetomium</taxon>
    </lineage>
</organism>
<feature type="compositionally biased region" description="Basic and acidic residues" evidence="3">
    <location>
        <begin position="362"/>
        <end position="380"/>
    </location>
</feature>
<dbReference type="InterPro" id="IPR000375">
    <property type="entry name" value="Dynamin_stalk"/>
</dbReference>
<dbReference type="InterPro" id="IPR027417">
    <property type="entry name" value="P-loop_NTPase"/>
</dbReference>
<evidence type="ECO:0000259" key="4">
    <source>
        <dbReference type="PROSITE" id="PS51388"/>
    </source>
</evidence>
<evidence type="ECO:0000256" key="2">
    <source>
        <dbReference type="ARBA" id="ARBA00023134"/>
    </source>
</evidence>
<keyword evidence="6" id="KW-1185">Reference proteome</keyword>
<dbReference type="GO" id="GO:0006897">
    <property type="term" value="P:endocytosis"/>
    <property type="evidence" value="ECO:0007669"/>
    <property type="project" value="TreeGrafter"/>
</dbReference>
<dbReference type="Pfam" id="PF02212">
    <property type="entry name" value="GED"/>
    <property type="match status" value="1"/>
</dbReference>
<evidence type="ECO:0000256" key="1">
    <source>
        <dbReference type="ARBA" id="ARBA00022741"/>
    </source>
</evidence>
<dbReference type="AlphaFoldDB" id="A0AAN7H5J7"/>
<dbReference type="CDD" id="cd08771">
    <property type="entry name" value="DLP_1"/>
    <property type="match status" value="1"/>
</dbReference>
<dbReference type="InterPro" id="IPR003130">
    <property type="entry name" value="GED"/>
</dbReference>
<dbReference type="GO" id="GO:0003924">
    <property type="term" value="F:GTPase activity"/>
    <property type="evidence" value="ECO:0007669"/>
    <property type="project" value="InterPro"/>
</dbReference>
<dbReference type="InterPro" id="IPR020850">
    <property type="entry name" value="GED_dom"/>
</dbReference>
<dbReference type="InterPro" id="IPR045063">
    <property type="entry name" value="Dynamin_N"/>
</dbReference>
<dbReference type="GO" id="GO:0005525">
    <property type="term" value="F:GTP binding"/>
    <property type="evidence" value="ECO:0007669"/>
    <property type="project" value="InterPro"/>
</dbReference>
<feature type="region of interest" description="Disordered" evidence="3">
    <location>
        <begin position="362"/>
        <end position="411"/>
    </location>
</feature>